<feature type="non-terminal residue" evidence="2">
    <location>
        <position position="1"/>
    </location>
</feature>
<dbReference type="AlphaFoldDB" id="A0AA36GD77"/>
<comment type="caution">
    <text evidence="2">The sequence shown here is derived from an EMBL/GenBank/DDBJ whole genome shotgun (WGS) entry which is preliminary data.</text>
</comment>
<keyword evidence="3" id="KW-1185">Reference proteome</keyword>
<keyword evidence="1" id="KW-0732">Signal</keyword>
<dbReference type="Proteomes" id="UP001177023">
    <property type="component" value="Unassembled WGS sequence"/>
</dbReference>
<name>A0AA36GD77_9BILA</name>
<reference evidence="2" key="1">
    <citation type="submission" date="2023-06" db="EMBL/GenBank/DDBJ databases">
        <authorList>
            <person name="Delattre M."/>
        </authorList>
    </citation>
    <scope>NUCLEOTIDE SEQUENCE</scope>
    <source>
        <strain evidence="2">AF72</strain>
    </source>
</reference>
<evidence type="ECO:0000256" key="1">
    <source>
        <dbReference type="SAM" id="SignalP"/>
    </source>
</evidence>
<evidence type="ECO:0000313" key="2">
    <source>
        <dbReference type="EMBL" id="CAJ0581090.1"/>
    </source>
</evidence>
<proteinExistence type="predicted"/>
<gene>
    <name evidence="2" type="ORF">MSPICULIGERA_LOCUS19258</name>
</gene>
<organism evidence="2 3">
    <name type="scientific">Mesorhabditis spiculigera</name>
    <dbReference type="NCBI Taxonomy" id="96644"/>
    <lineage>
        <taxon>Eukaryota</taxon>
        <taxon>Metazoa</taxon>
        <taxon>Ecdysozoa</taxon>
        <taxon>Nematoda</taxon>
        <taxon>Chromadorea</taxon>
        <taxon>Rhabditida</taxon>
        <taxon>Rhabditina</taxon>
        <taxon>Rhabditomorpha</taxon>
        <taxon>Rhabditoidea</taxon>
        <taxon>Rhabditidae</taxon>
        <taxon>Mesorhabditinae</taxon>
        <taxon>Mesorhabditis</taxon>
    </lineage>
</organism>
<sequence length="139" mass="15753">MRLEILLLAVFIPTIFALPSFTEFFDPSKWDFNAGLKKFNSWLSADDSASKSTRETCFSRIKDSLKTDHGFDQALTRKVKEGKVEEAVEETLAQAGKICDAAQQQRMIAFFHKYGSSIMNAKDILAEVHQDERVSVCLR</sequence>
<protein>
    <submittedName>
        <fullName evidence="2">Uncharacterized protein</fullName>
    </submittedName>
</protein>
<dbReference type="EMBL" id="CATQJA010002662">
    <property type="protein sequence ID" value="CAJ0581090.1"/>
    <property type="molecule type" value="Genomic_DNA"/>
</dbReference>
<feature type="chain" id="PRO_5041342881" evidence="1">
    <location>
        <begin position="18"/>
        <end position="139"/>
    </location>
</feature>
<evidence type="ECO:0000313" key="3">
    <source>
        <dbReference type="Proteomes" id="UP001177023"/>
    </source>
</evidence>
<feature type="signal peptide" evidence="1">
    <location>
        <begin position="1"/>
        <end position="17"/>
    </location>
</feature>
<accession>A0AA36GD77</accession>